<organism evidence="2">
    <name type="scientific">Oryza glumipatula</name>
    <dbReference type="NCBI Taxonomy" id="40148"/>
    <lineage>
        <taxon>Eukaryota</taxon>
        <taxon>Viridiplantae</taxon>
        <taxon>Streptophyta</taxon>
        <taxon>Embryophyta</taxon>
        <taxon>Tracheophyta</taxon>
        <taxon>Spermatophyta</taxon>
        <taxon>Magnoliopsida</taxon>
        <taxon>Liliopsida</taxon>
        <taxon>Poales</taxon>
        <taxon>Poaceae</taxon>
        <taxon>BOP clade</taxon>
        <taxon>Oryzoideae</taxon>
        <taxon>Oryzeae</taxon>
        <taxon>Oryzinae</taxon>
        <taxon>Oryza</taxon>
    </lineage>
</organism>
<keyword evidence="3" id="KW-1185">Reference proteome</keyword>
<keyword evidence="1" id="KW-0812">Transmembrane</keyword>
<feature type="transmembrane region" description="Helical" evidence="1">
    <location>
        <begin position="281"/>
        <end position="300"/>
    </location>
</feature>
<dbReference type="Gramene" id="OGLUM08G05210.1">
    <property type="protein sequence ID" value="OGLUM08G05210.1"/>
    <property type="gene ID" value="OGLUM08G05210"/>
</dbReference>
<dbReference type="EnsemblPlants" id="OGLUM08G05210.1">
    <property type="protein sequence ID" value="OGLUM08G05210.1"/>
    <property type="gene ID" value="OGLUM08G05210"/>
</dbReference>
<evidence type="ECO:0000313" key="3">
    <source>
        <dbReference type="Proteomes" id="UP000026961"/>
    </source>
</evidence>
<dbReference type="HOGENOM" id="CLU_995316_0_0_1"/>
<feature type="transmembrane region" description="Helical" evidence="1">
    <location>
        <begin position="306"/>
        <end position="326"/>
    </location>
</feature>
<evidence type="ECO:0000256" key="1">
    <source>
        <dbReference type="SAM" id="Phobius"/>
    </source>
</evidence>
<accession>A0A0E0ARN0</accession>
<dbReference type="AlphaFoldDB" id="A0A0E0ARN0"/>
<evidence type="ECO:0000313" key="2">
    <source>
        <dbReference type="EnsemblPlants" id="OGLUM08G05210.1"/>
    </source>
</evidence>
<reference evidence="2" key="1">
    <citation type="submission" date="2015-04" db="UniProtKB">
        <authorList>
            <consortium name="EnsemblPlants"/>
        </authorList>
    </citation>
    <scope>IDENTIFICATION</scope>
</reference>
<proteinExistence type="predicted"/>
<reference evidence="2" key="2">
    <citation type="submission" date="2018-05" db="EMBL/GenBank/DDBJ databases">
        <title>OgluRS3 (Oryza glumaepatula Reference Sequence Version 3).</title>
        <authorList>
            <person name="Zhang J."/>
            <person name="Kudrna D."/>
            <person name="Lee S."/>
            <person name="Talag J."/>
            <person name="Welchert J."/>
            <person name="Wing R.A."/>
        </authorList>
    </citation>
    <scope>NUCLEOTIDE SEQUENCE [LARGE SCALE GENOMIC DNA]</scope>
</reference>
<dbReference type="Proteomes" id="UP000026961">
    <property type="component" value="Chromosome 8"/>
</dbReference>
<dbReference type="STRING" id="40148.A0A0E0ARN0"/>
<protein>
    <submittedName>
        <fullName evidence="2">Uncharacterized protein</fullName>
    </submittedName>
</protein>
<sequence>MAQSKMADAVLANGRATGYARELAAPSADWFLRMSHAGGGLGGADFTGNAVALYSSVGDYAGDQRAVLAEKDRVGELVHGEARNTGAPFAPYTGAGGSARGHVALLGYQDRAGGLPLGGVADFLARDTAEPLAGFGALYSSNCGGVARAHGHGAPLLVLDTDRAGELPLGGVADFLERDTAEHLAGLGALYSSKEGGVARAHGHGAPLLDKDRAGELPLGGVADFVERDMAAPHTIAGGVPFDKAQSVVTAAGAAQVTIDVDFVAEAKEAKTVVSSRGSNLASAVVGIVTASSAVTMVAAGDVSPAVAFGLFVLMIAGLSLAVAGVRRV</sequence>
<keyword evidence="1" id="KW-0472">Membrane</keyword>
<keyword evidence="1" id="KW-1133">Transmembrane helix</keyword>
<name>A0A0E0ARN0_9ORYZ</name>